<protein>
    <submittedName>
        <fullName evidence="1">34580_t:CDS:1</fullName>
    </submittedName>
</protein>
<organism evidence="1 2">
    <name type="scientific">Racocetra persica</name>
    <dbReference type="NCBI Taxonomy" id="160502"/>
    <lineage>
        <taxon>Eukaryota</taxon>
        <taxon>Fungi</taxon>
        <taxon>Fungi incertae sedis</taxon>
        <taxon>Mucoromycota</taxon>
        <taxon>Glomeromycotina</taxon>
        <taxon>Glomeromycetes</taxon>
        <taxon>Diversisporales</taxon>
        <taxon>Gigasporaceae</taxon>
        <taxon>Racocetra</taxon>
    </lineage>
</organism>
<comment type="caution">
    <text evidence="1">The sequence shown here is derived from an EMBL/GenBank/DDBJ whole genome shotgun (WGS) entry which is preliminary data.</text>
</comment>
<feature type="non-terminal residue" evidence="1">
    <location>
        <position position="92"/>
    </location>
</feature>
<reference evidence="1" key="1">
    <citation type="submission" date="2021-06" db="EMBL/GenBank/DDBJ databases">
        <authorList>
            <person name="Kallberg Y."/>
            <person name="Tangrot J."/>
            <person name="Rosling A."/>
        </authorList>
    </citation>
    <scope>NUCLEOTIDE SEQUENCE</scope>
    <source>
        <strain evidence="1">MA461A</strain>
    </source>
</reference>
<sequence length="92" mass="10438">LPSLPLFNQLLYHTEIQPKHKPAIVDVQAETFHSYHHLVSDIVELRKRLLTNADISIEDLKEARVAFLCPNGYDYVVSQWSIWSAGGIAVPL</sequence>
<evidence type="ECO:0000313" key="1">
    <source>
        <dbReference type="EMBL" id="CAG8846079.1"/>
    </source>
</evidence>
<gene>
    <name evidence="1" type="ORF">RPERSI_LOCUS33957</name>
</gene>
<evidence type="ECO:0000313" key="2">
    <source>
        <dbReference type="Proteomes" id="UP000789920"/>
    </source>
</evidence>
<accession>A0ACA9SQ22</accession>
<keyword evidence="2" id="KW-1185">Reference proteome</keyword>
<name>A0ACA9SQ22_9GLOM</name>
<dbReference type="Proteomes" id="UP000789920">
    <property type="component" value="Unassembled WGS sequence"/>
</dbReference>
<dbReference type="EMBL" id="CAJVQC010149630">
    <property type="protein sequence ID" value="CAG8846079.1"/>
    <property type="molecule type" value="Genomic_DNA"/>
</dbReference>
<feature type="non-terminal residue" evidence="1">
    <location>
        <position position="1"/>
    </location>
</feature>
<proteinExistence type="predicted"/>